<evidence type="ECO:0000313" key="1">
    <source>
        <dbReference type="EMBL" id="SEC51097.1"/>
    </source>
</evidence>
<dbReference type="SUPFAM" id="SSF89447">
    <property type="entry name" value="AbrB/MazE/MraZ-like"/>
    <property type="match status" value="1"/>
</dbReference>
<dbReference type="OrthoDB" id="3268570at2"/>
<evidence type="ECO:0000313" key="2">
    <source>
        <dbReference type="Proteomes" id="UP000199183"/>
    </source>
</evidence>
<dbReference type="EMBL" id="FNRY01000002">
    <property type="protein sequence ID" value="SEC51097.1"/>
    <property type="molecule type" value="Genomic_DNA"/>
</dbReference>
<reference evidence="1 2" key="1">
    <citation type="submission" date="2016-10" db="EMBL/GenBank/DDBJ databases">
        <authorList>
            <person name="de Groot N.N."/>
        </authorList>
    </citation>
    <scope>NUCLEOTIDE SEQUENCE [LARGE SCALE GENOMIC DNA]</scope>
    <source>
        <strain evidence="1 2">DSM 21799</strain>
    </source>
</reference>
<dbReference type="Proteomes" id="UP000199183">
    <property type="component" value="Unassembled WGS sequence"/>
</dbReference>
<evidence type="ECO:0008006" key="3">
    <source>
        <dbReference type="Google" id="ProtNLM"/>
    </source>
</evidence>
<proteinExistence type="predicted"/>
<dbReference type="InterPro" id="IPR037914">
    <property type="entry name" value="SpoVT-AbrB_sf"/>
</dbReference>
<keyword evidence="2" id="KW-1185">Reference proteome</keyword>
<dbReference type="AlphaFoldDB" id="A0A1H4T3V5"/>
<accession>A0A1H4T3V5</accession>
<organism evidence="1 2">
    <name type="scientific">Paramicrobacterium humi</name>
    <dbReference type="NCBI Taxonomy" id="640635"/>
    <lineage>
        <taxon>Bacteria</taxon>
        <taxon>Bacillati</taxon>
        <taxon>Actinomycetota</taxon>
        <taxon>Actinomycetes</taxon>
        <taxon>Micrococcales</taxon>
        <taxon>Microbacteriaceae</taxon>
        <taxon>Paramicrobacterium</taxon>
    </lineage>
</organism>
<dbReference type="RefSeq" id="WP_091187494.1">
    <property type="nucleotide sequence ID" value="NZ_FNRY01000002.1"/>
</dbReference>
<gene>
    <name evidence="1" type="ORF">SAMN04489806_3095</name>
</gene>
<name>A0A1H4T3V5_9MICO</name>
<dbReference type="STRING" id="640635.SAMN04489806_3095"/>
<sequence>MDTTYAASMGEGGRLVVPAELRSRQHWQQGTSLLFIETPEGVVVATREQATRIVREQLSGKSLVDELVEERRAASRTEDAA</sequence>
<protein>
    <recommendedName>
        <fullName evidence="3">Looped-hinge helix DNA binding domain-containing protein, AbrB family</fullName>
    </recommendedName>
</protein>